<evidence type="ECO:0000313" key="2">
    <source>
        <dbReference type="EMBL" id="CAB0014415.1"/>
    </source>
</evidence>
<name>A0A6H5H9U7_9HEMI</name>
<sequence>MKKSSKSGFLDTSTGQWCHHNRDDSRTEPIQARQRNFSVITQRETRIAKDVQVESTRYLATVEARKQHLVPRSEQITKGTTKTIKMMPMVLLGLVAVAAAIPAEFAREEQVNKEGNLIPIYKPGFGRVNHNLFGMYPFQRSMEYDIPERQVLPYRHYYSKEQSPLAYKRNYFARYLDLDEPEYFQDDEYYPYDNEMSFYKQGYINQPTYNYYKKYFTVPYSPEYFYNIPHSYKYAHQYNPYSYSQQYKQYYNYYPYIHQHQQYDSPLYYSQQHKNQFYHYYPLINKQRSVEHIKPTAYDYMMYKHVLPQEQARGLPLDTTVSTTPVQQTLAGKVQYVNKDLLADKFIEETPIGKKVVVQMQPIVSKTLQDQPIVGKPIVQQTVQPLTGKSLVYDQETGAYYTPLTYGQQQQLISKPVSYESFPSVGKVLPYQQQSIVEKSQIYNQQPIVSHDLEQSQQSIWGNWLQQGKPWLQQGKVLYPVKIYDNQPIEQLYIQKQQPALGKIFGYDQHQLMNGQEYNSQQSIAEEQIGQDVHYQPIYGKGLLYDQFVGKQNQIF</sequence>
<keyword evidence="3" id="KW-1185">Reference proteome</keyword>
<accession>A0A6H5H9U7</accession>
<protein>
    <submittedName>
        <fullName evidence="2">Uncharacterized protein</fullName>
    </submittedName>
</protein>
<gene>
    <name evidence="2" type="ORF">NTEN_LOCUS18844</name>
</gene>
<reference evidence="2 3" key="1">
    <citation type="submission" date="2020-02" db="EMBL/GenBank/DDBJ databases">
        <authorList>
            <person name="Ferguson B K."/>
        </authorList>
    </citation>
    <scope>NUCLEOTIDE SEQUENCE [LARGE SCALE GENOMIC DNA]</scope>
</reference>
<evidence type="ECO:0000313" key="3">
    <source>
        <dbReference type="Proteomes" id="UP000479000"/>
    </source>
</evidence>
<dbReference type="AlphaFoldDB" id="A0A6H5H9U7"/>
<proteinExistence type="predicted"/>
<evidence type="ECO:0000256" key="1">
    <source>
        <dbReference type="SAM" id="MobiDB-lite"/>
    </source>
</evidence>
<organism evidence="2 3">
    <name type="scientific">Nesidiocoris tenuis</name>
    <dbReference type="NCBI Taxonomy" id="355587"/>
    <lineage>
        <taxon>Eukaryota</taxon>
        <taxon>Metazoa</taxon>
        <taxon>Ecdysozoa</taxon>
        <taxon>Arthropoda</taxon>
        <taxon>Hexapoda</taxon>
        <taxon>Insecta</taxon>
        <taxon>Pterygota</taxon>
        <taxon>Neoptera</taxon>
        <taxon>Paraneoptera</taxon>
        <taxon>Hemiptera</taxon>
        <taxon>Heteroptera</taxon>
        <taxon>Panheteroptera</taxon>
        <taxon>Cimicomorpha</taxon>
        <taxon>Miridae</taxon>
        <taxon>Dicyphina</taxon>
        <taxon>Nesidiocoris</taxon>
    </lineage>
</organism>
<feature type="compositionally biased region" description="Polar residues" evidence="1">
    <location>
        <begin position="1"/>
        <end position="16"/>
    </location>
</feature>
<dbReference type="Proteomes" id="UP000479000">
    <property type="component" value="Unassembled WGS sequence"/>
</dbReference>
<dbReference type="EMBL" id="CADCXU010027789">
    <property type="protein sequence ID" value="CAB0014415.1"/>
    <property type="molecule type" value="Genomic_DNA"/>
</dbReference>
<feature type="region of interest" description="Disordered" evidence="1">
    <location>
        <begin position="1"/>
        <end position="31"/>
    </location>
</feature>